<sequence length="102" mass="11877">MPPDEELRYPSPPPIDSTTTTDDEAGWVWAQIKSRSEARRRVRASFGKLPLFDDSVSLIIREVARLSFRKQALLFNASLNSLVRSLPRHFRFRPWSLRRCCC</sequence>
<comment type="caution">
    <text evidence="2">The sequence shown here is derived from an EMBL/GenBank/DDBJ whole genome shotgun (WGS) entry which is preliminary data.</text>
</comment>
<keyword evidence="3" id="KW-1185">Reference proteome</keyword>
<reference evidence="2" key="2">
    <citation type="journal article" date="2023" name="Int. J. Mol. Sci.">
        <title>De Novo Assembly and Annotation of 11 Diverse Shrub Willow (Salix) Genomes Reveals Novel Gene Organization in Sex-Linked Regions.</title>
        <authorList>
            <person name="Hyden B."/>
            <person name="Feng K."/>
            <person name="Yates T.B."/>
            <person name="Jawdy S."/>
            <person name="Cereghino C."/>
            <person name="Smart L.B."/>
            <person name="Muchero W."/>
        </authorList>
    </citation>
    <scope>NUCLEOTIDE SEQUENCE</scope>
    <source>
        <tissue evidence="2">Shoot tip</tissue>
    </source>
</reference>
<dbReference type="EMBL" id="JAPFFK010000005">
    <property type="protein sequence ID" value="KAJ6764057.1"/>
    <property type="molecule type" value="Genomic_DNA"/>
</dbReference>
<dbReference type="OrthoDB" id="25818at2759"/>
<organism evidence="2 3">
    <name type="scientific">Salix purpurea</name>
    <name type="common">Purple osier willow</name>
    <dbReference type="NCBI Taxonomy" id="77065"/>
    <lineage>
        <taxon>Eukaryota</taxon>
        <taxon>Viridiplantae</taxon>
        <taxon>Streptophyta</taxon>
        <taxon>Embryophyta</taxon>
        <taxon>Tracheophyta</taxon>
        <taxon>Spermatophyta</taxon>
        <taxon>Magnoliopsida</taxon>
        <taxon>eudicotyledons</taxon>
        <taxon>Gunneridae</taxon>
        <taxon>Pentapetalae</taxon>
        <taxon>rosids</taxon>
        <taxon>fabids</taxon>
        <taxon>Malpighiales</taxon>
        <taxon>Salicaceae</taxon>
        <taxon>Saliceae</taxon>
        <taxon>Salix</taxon>
    </lineage>
</organism>
<feature type="region of interest" description="Disordered" evidence="1">
    <location>
        <begin position="1"/>
        <end position="23"/>
    </location>
</feature>
<proteinExistence type="predicted"/>
<evidence type="ECO:0000256" key="1">
    <source>
        <dbReference type="SAM" id="MobiDB-lite"/>
    </source>
</evidence>
<dbReference type="AlphaFoldDB" id="A0A9Q0WB94"/>
<accession>A0A9Q0WB94</accession>
<evidence type="ECO:0000313" key="3">
    <source>
        <dbReference type="Proteomes" id="UP001151532"/>
    </source>
</evidence>
<reference evidence="2" key="1">
    <citation type="submission" date="2022-11" db="EMBL/GenBank/DDBJ databases">
        <authorList>
            <person name="Hyden B.L."/>
            <person name="Feng K."/>
            <person name="Yates T."/>
            <person name="Jawdy S."/>
            <person name="Smart L.B."/>
            <person name="Muchero W."/>
        </authorList>
    </citation>
    <scope>NUCLEOTIDE SEQUENCE</scope>
    <source>
        <tissue evidence="2">Shoot tip</tissue>
    </source>
</reference>
<protein>
    <submittedName>
        <fullName evidence="2">Uncharacterized protein</fullName>
    </submittedName>
</protein>
<evidence type="ECO:0000313" key="2">
    <source>
        <dbReference type="EMBL" id="KAJ6764057.1"/>
    </source>
</evidence>
<gene>
    <name evidence="2" type="ORF">OIU79_024574</name>
</gene>
<dbReference type="Proteomes" id="UP001151532">
    <property type="component" value="Chromosome 13"/>
</dbReference>
<name>A0A9Q0WB94_SALPP</name>